<dbReference type="KEGG" id="ipa:Isop_1605"/>
<sequence length="664" mass="69225">MSSRSRRRVSRGCKPGGEHLEGRWLLAAQLSGVDLDGDRWVLQVQGAGDLQVVNQLDADGNEVPLGEPALIESIRVTGTNPLVSRLVGVVERGPNGDGKVFFQQLEQFGGETQLINGQAGLLAIDMPNFWLGTTRTEPTAGGEQGSIAIPDGVVTLRFGGVDTTAFFGSNPNLRLDSNGQADRFTISLGLPNKVGTSIIVDEIITSAQDGTSNVGQTTVIQDTVNLNVSGRLNLFEANRIRGDAERPPTPFSGEGGTNLTVLPTVGNIPAAAGEIRVNGDATNFTARLFATPNDTFQQELGRGAGVERLNTFFVGGEATNVTVTTPSGIRNVRFGRGMDTVLLGTHVIENLEANRGAINSKVVVSRTIGRATFGGDVIDTEIYTGYRGLPGGQIRAQIGGGMTVLVGGEIRNSIFAASVEPQSFSDPNNPRDSGFGTSADLVIPLAAIDAKVAGPINNSDVVPLAPDKAFFASSVRLERGPVVPPKVNEPPYSRPLPRPRSLGVPVVRASRATPRLDGTPTSAFGPQSKFPGRLARGGPRLEANLQGPLSIRNVRSLNANRPTNPNTASDSTNAAAIDLAATLSRQQEAATSSAVVTTSTPTTSPEPLDPFTQAASSTTAGATMSYPDLGSNASTTPTNPATTSTGRGNDASDPSGFFGGMDVI</sequence>
<keyword evidence="3" id="KW-1185">Reference proteome</keyword>
<dbReference type="RefSeq" id="WP_013564477.1">
    <property type="nucleotide sequence ID" value="NC_014962.1"/>
</dbReference>
<evidence type="ECO:0000313" key="2">
    <source>
        <dbReference type="EMBL" id="ADV62189.1"/>
    </source>
</evidence>
<dbReference type="AlphaFoldDB" id="E8QZQ3"/>
<dbReference type="OrthoDB" id="237991at2"/>
<reference evidence="2 3" key="2">
    <citation type="journal article" date="2011" name="Stand. Genomic Sci.">
        <title>Complete genome sequence of Isosphaera pallida type strain (IS1B).</title>
        <authorList>
            <consortium name="US DOE Joint Genome Institute (JGI-PGF)"/>
            <person name="Goker M."/>
            <person name="Cleland D."/>
            <person name="Saunders E."/>
            <person name="Lapidus A."/>
            <person name="Nolan M."/>
            <person name="Lucas S."/>
            <person name="Hammon N."/>
            <person name="Deshpande S."/>
            <person name="Cheng J.F."/>
            <person name="Tapia R."/>
            <person name="Han C."/>
            <person name="Goodwin L."/>
            <person name="Pitluck S."/>
            <person name="Liolios K."/>
            <person name="Pagani I."/>
            <person name="Ivanova N."/>
            <person name="Mavromatis K."/>
            <person name="Pati A."/>
            <person name="Chen A."/>
            <person name="Palaniappan K."/>
            <person name="Land M."/>
            <person name="Hauser L."/>
            <person name="Chang Y.J."/>
            <person name="Jeffries C.D."/>
            <person name="Detter J.C."/>
            <person name="Beck B."/>
            <person name="Woyke T."/>
            <person name="Bristow J."/>
            <person name="Eisen J.A."/>
            <person name="Markowitz V."/>
            <person name="Hugenholtz P."/>
            <person name="Kyrpides N.C."/>
            <person name="Klenk H.P."/>
        </authorList>
    </citation>
    <scope>NUCLEOTIDE SEQUENCE [LARGE SCALE GENOMIC DNA]</scope>
    <source>
        <strain evidence="3">ATCC 43644 / DSM 9630 / IS1B</strain>
    </source>
</reference>
<dbReference type="eggNOG" id="ENOG5033RJ5">
    <property type="taxonomic scope" value="Bacteria"/>
</dbReference>
<feature type="compositionally biased region" description="Pro residues" evidence="1">
    <location>
        <begin position="482"/>
        <end position="498"/>
    </location>
</feature>
<feature type="region of interest" description="Disordered" evidence="1">
    <location>
        <begin position="588"/>
        <end position="664"/>
    </location>
</feature>
<accession>E8QZQ3</accession>
<dbReference type="EMBL" id="CP002353">
    <property type="protein sequence ID" value="ADV62189.1"/>
    <property type="molecule type" value="Genomic_DNA"/>
</dbReference>
<dbReference type="Proteomes" id="UP000008631">
    <property type="component" value="Chromosome"/>
</dbReference>
<feature type="region of interest" description="Disordered" evidence="1">
    <location>
        <begin position="481"/>
        <end position="547"/>
    </location>
</feature>
<protein>
    <submittedName>
        <fullName evidence="2">Uncharacterized protein</fullName>
    </submittedName>
</protein>
<name>E8QZQ3_ISOPI</name>
<feature type="compositionally biased region" description="Low complexity" evidence="1">
    <location>
        <begin position="589"/>
        <end position="605"/>
    </location>
</feature>
<feature type="compositionally biased region" description="Low complexity" evidence="1">
    <location>
        <begin position="499"/>
        <end position="508"/>
    </location>
</feature>
<dbReference type="InParanoid" id="E8QZQ3"/>
<evidence type="ECO:0000256" key="1">
    <source>
        <dbReference type="SAM" id="MobiDB-lite"/>
    </source>
</evidence>
<evidence type="ECO:0000313" key="3">
    <source>
        <dbReference type="Proteomes" id="UP000008631"/>
    </source>
</evidence>
<reference key="1">
    <citation type="submission" date="2010-11" db="EMBL/GenBank/DDBJ databases">
        <title>The complete sequence of chromosome of Isophaera pallida ATCC 43644.</title>
        <authorList>
            <consortium name="US DOE Joint Genome Institute (JGI-PGF)"/>
            <person name="Lucas S."/>
            <person name="Copeland A."/>
            <person name="Lapidus A."/>
            <person name="Bruce D."/>
            <person name="Goodwin L."/>
            <person name="Pitluck S."/>
            <person name="Kyrpides N."/>
            <person name="Mavromatis K."/>
            <person name="Pagani I."/>
            <person name="Ivanova N."/>
            <person name="Saunders E."/>
            <person name="Brettin T."/>
            <person name="Detter J.C."/>
            <person name="Han C."/>
            <person name="Tapia R."/>
            <person name="Land M."/>
            <person name="Hauser L."/>
            <person name="Markowitz V."/>
            <person name="Cheng J.-F."/>
            <person name="Hugenholtz P."/>
            <person name="Woyke T."/>
            <person name="Wu D."/>
            <person name="Eisen J.A."/>
        </authorList>
    </citation>
    <scope>NUCLEOTIDE SEQUENCE</scope>
    <source>
        <strain>ATCC 43644</strain>
    </source>
</reference>
<organism evidence="2 3">
    <name type="scientific">Isosphaera pallida (strain ATCC 43644 / DSM 9630 / IS1B)</name>
    <dbReference type="NCBI Taxonomy" id="575540"/>
    <lineage>
        <taxon>Bacteria</taxon>
        <taxon>Pseudomonadati</taxon>
        <taxon>Planctomycetota</taxon>
        <taxon>Planctomycetia</taxon>
        <taxon>Isosphaerales</taxon>
        <taxon>Isosphaeraceae</taxon>
        <taxon>Isosphaera</taxon>
    </lineage>
</organism>
<feature type="compositionally biased region" description="Low complexity" evidence="1">
    <location>
        <begin position="632"/>
        <end position="645"/>
    </location>
</feature>
<proteinExistence type="predicted"/>
<gene>
    <name evidence="2" type="ordered locus">Isop_1605</name>
</gene>
<dbReference type="HOGENOM" id="CLU_413210_0_0_0"/>
<feature type="compositionally biased region" description="Low complexity" evidence="1">
    <location>
        <begin position="612"/>
        <end position="625"/>
    </location>
</feature>